<dbReference type="InterPro" id="IPR036458">
    <property type="entry name" value="Na:dicarbo_symporter_sf"/>
</dbReference>
<feature type="transmembrane region" description="Helical" evidence="6">
    <location>
        <begin position="314"/>
        <end position="339"/>
    </location>
</feature>
<feature type="transmembrane region" description="Helical" evidence="6">
    <location>
        <begin position="129"/>
        <end position="152"/>
    </location>
</feature>
<evidence type="ECO:0000256" key="6">
    <source>
        <dbReference type="SAM" id="Phobius"/>
    </source>
</evidence>
<dbReference type="SUPFAM" id="SSF118215">
    <property type="entry name" value="Proton glutamate symport protein"/>
    <property type="match status" value="1"/>
</dbReference>
<feature type="transmembrane region" description="Helical" evidence="6">
    <location>
        <begin position="12"/>
        <end position="33"/>
    </location>
</feature>
<proteinExistence type="predicted"/>
<evidence type="ECO:0000256" key="4">
    <source>
        <dbReference type="ARBA" id="ARBA00022989"/>
    </source>
</evidence>
<dbReference type="InterPro" id="IPR001991">
    <property type="entry name" value="Na-dicarboxylate_symporter"/>
</dbReference>
<evidence type="ECO:0000256" key="2">
    <source>
        <dbReference type="ARBA" id="ARBA00022448"/>
    </source>
</evidence>
<dbReference type="PANTHER" id="PTHR42865">
    <property type="entry name" value="PROTON/GLUTAMATE-ASPARTATE SYMPORTER"/>
    <property type="match status" value="1"/>
</dbReference>
<organism evidence="7">
    <name type="scientific">Candidatus Paraimprobicoccus trichonymphae</name>
    <dbReference type="NCBI Taxonomy" id="3033793"/>
    <lineage>
        <taxon>Bacteria</taxon>
        <taxon>Bacillati</taxon>
        <taxon>Bacillota</taxon>
        <taxon>Clostridia</taxon>
        <taxon>Candidatus Paraimprobicoccus</taxon>
    </lineage>
</organism>
<dbReference type="GO" id="GO:0005295">
    <property type="term" value="F:neutral L-amino acid:sodium symporter activity"/>
    <property type="evidence" value="ECO:0007669"/>
    <property type="project" value="TreeGrafter"/>
</dbReference>
<feature type="transmembrane region" description="Helical" evidence="6">
    <location>
        <begin position="274"/>
        <end position="302"/>
    </location>
</feature>
<dbReference type="KEGG" id="ptrh:RsTaC01_0442"/>
<feature type="transmembrane region" description="Helical" evidence="6">
    <location>
        <begin position="200"/>
        <end position="224"/>
    </location>
</feature>
<dbReference type="Pfam" id="PF00375">
    <property type="entry name" value="SDF"/>
    <property type="match status" value="1"/>
</dbReference>
<comment type="subcellular location">
    <subcellularLocation>
        <location evidence="1">Membrane</location>
        <topology evidence="1">Multi-pass membrane protein</topology>
    </subcellularLocation>
</comment>
<dbReference type="Gene3D" id="1.10.3860.10">
    <property type="entry name" value="Sodium:dicarboxylate symporter"/>
    <property type="match status" value="1"/>
</dbReference>
<gene>
    <name evidence="7" type="ORF">RsTaC01_0442</name>
</gene>
<keyword evidence="5 6" id="KW-0472">Membrane</keyword>
<keyword evidence="2" id="KW-0813">Transport</keyword>
<dbReference type="PANTHER" id="PTHR42865:SF8">
    <property type="entry name" value="SERINE_THREONINE TRANSPORTER SSTT"/>
    <property type="match status" value="1"/>
</dbReference>
<feature type="transmembrane region" description="Helical" evidence="6">
    <location>
        <begin position="39"/>
        <end position="61"/>
    </location>
</feature>
<evidence type="ECO:0000256" key="3">
    <source>
        <dbReference type="ARBA" id="ARBA00022692"/>
    </source>
</evidence>
<keyword evidence="3 6" id="KW-0812">Transmembrane</keyword>
<name>A0AA48HZM3_9FIRM</name>
<dbReference type="GO" id="GO:0005886">
    <property type="term" value="C:plasma membrane"/>
    <property type="evidence" value="ECO:0007669"/>
    <property type="project" value="TreeGrafter"/>
</dbReference>
<evidence type="ECO:0000313" key="7">
    <source>
        <dbReference type="EMBL" id="BED92629.1"/>
    </source>
</evidence>
<evidence type="ECO:0000256" key="5">
    <source>
        <dbReference type="ARBA" id="ARBA00023136"/>
    </source>
</evidence>
<accession>A0AA48HZM3</accession>
<dbReference type="PRINTS" id="PR00173">
    <property type="entry name" value="EDTRNSPORT"/>
</dbReference>
<feature type="transmembrane region" description="Helical" evidence="6">
    <location>
        <begin position="73"/>
        <end position="96"/>
    </location>
</feature>
<dbReference type="Proteomes" id="UP001335720">
    <property type="component" value="Chromosome"/>
</dbReference>
<feature type="transmembrane region" description="Helical" evidence="6">
    <location>
        <begin position="244"/>
        <end position="262"/>
    </location>
</feature>
<keyword evidence="4 6" id="KW-1133">Transmembrane helix</keyword>
<dbReference type="EMBL" id="AP027925">
    <property type="protein sequence ID" value="BED92629.1"/>
    <property type="molecule type" value="Genomic_DNA"/>
</dbReference>
<evidence type="ECO:0000256" key="1">
    <source>
        <dbReference type="ARBA" id="ARBA00004141"/>
    </source>
</evidence>
<sequence length="394" mass="43158">MKENFKKYSLLLKIFLSIILGILIGIFMPKIIVDVFININILIGKLINFFVPLIILGYVINGVSSLGKNSNKSILITVVVSYLSMIFSAFFSYFAVKNIFFIKYLNIKNIKIDISDNNIKNNIFSQINIAPIMSVMSALFLAFIIGIGISSIKSEYLKKLSSDFHNIVEKLVKKVMIPLIPFYIIGTFTKISSSGQIYKIITTFSVIIMCIVIIQTCAVLFLFLVASITSKSNFFVLIKNTLPAYFVALGTQSSVSTIPVSIECAKKNKISESFVNFVIPFCTTLHFCGSAISIMTSSTVIILSNNIDVNFKTISIFISVFGLLLTAVPGVPAGAVFAVSEILKSALGFNPDMISLIVSIHLMQDSFGTACNVSGSSALSVIINSIHSKKLSKI</sequence>
<protein>
    <submittedName>
        <fullName evidence="7">Dicarboxylate/amino acid:cation symporter</fullName>
    </submittedName>
</protein>
<reference evidence="7" key="1">
    <citation type="journal article" date="2023" name="ISME J.">
        <title>Emergence of putative energy parasites within Clostridia revealed by genome analysis of a novel endosymbiotic clade.</title>
        <authorList>
            <person name="Takahashi K."/>
            <person name="Kuwahara H."/>
            <person name="Horikawa Y."/>
            <person name="Izawa K."/>
            <person name="Kato D."/>
            <person name="Inagaki T."/>
            <person name="Yuki M."/>
            <person name="Ohkuma M."/>
            <person name="Hongoh Y."/>
        </authorList>
    </citation>
    <scope>NUCLEOTIDE SEQUENCE</scope>
    <source>
        <strain evidence="7">RsTa-C01</strain>
    </source>
</reference>
<dbReference type="GO" id="GO:0032329">
    <property type="term" value="P:serine transport"/>
    <property type="evidence" value="ECO:0007669"/>
    <property type="project" value="TreeGrafter"/>
</dbReference>
<dbReference type="AlphaFoldDB" id="A0AA48HZM3"/>